<evidence type="ECO:0000313" key="1">
    <source>
        <dbReference type="EMBL" id="KAI3673096.1"/>
    </source>
</evidence>
<protein>
    <submittedName>
        <fullName evidence="1">Uncharacterized protein</fullName>
    </submittedName>
</protein>
<evidence type="ECO:0000313" key="2">
    <source>
        <dbReference type="Proteomes" id="UP001055879"/>
    </source>
</evidence>
<name>A0ACB8XSE5_ARCLA</name>
<comment type="caution">
    <text evidence="1">The sequence shown here is derived from an EMBL/GenBank/DDBJ whole genome shotgun (WGS) entry which is preliminary data.</text>
</comment>
<proteinExistence type="predicted"/>
<sequence length="79" mass="8850">MGSTSVPVVEGDDQRVVIYGKTLEYDEEVCHIHLICWKEYLSVILRSEEVKSGKPSPNLSSIWSFSHIDDWGLLSLGLG</sequence>
<organism evidence="1 2">
    <name type="scientific">Arctium lappa</name>
    <name type="common">Greater burdock</name>
    <name type="synonym">Lappa major</name>
    <dbReference type="NCBI Taxonomy" id="4217"/>
    <lineage>
        <taxon>Eukaryota</taxon>
        <taxon>Viridiplantae</taxon>
        <taxon>Streptophyta</taxon>
        <taxon>Embryophyta</taxon>
        <taxon>Tracheophyta</taxon>
        <taxon>Spermatophyta</taxon>
        <taxon>Magnoliopsida</taxon>
        <taxon>eudicotyledons</taxon>
        <taxon>Gunneridae</taxon>
        <taxon>Pentapetalae</taxon>
        <taxon>asterids</taxon>
        <taxon>campanulids</taxon>
        <taxon>Asterales</taxon>
        <taxon>Asteraceae</taxon>
        <taxon>Carduoideae</taxon>
        <taxon>Cardueae</taxon>
        <taxon>Arctiinae</taxon>
        <taxon>Arctium</taxon>
    </lineage>
</organism>
<gene>
    <name evidence="1" type="ORF">L6452_39208</name>
</gene>
<accession>A0ACB8XSE5</accession>
<dbReference type="Proteomes" id="UP001055879">
    <property type="component" value="Linkage Group LG15"/>
</dbReference>
<reference evidence="2" key="1">
    <citation type="journal article" date="2022" name="Mol. Ecol. Resour.">
        <title>The genomes of chicory, endive, great burdock and yacon provide insights into Asteraceae palaeo-polyploidization history and plant inulin production.</title>
        <authorList>
            <person name="Fan W."/>
            <person name="Wang S."/>
            <person name="Wang H."/>
            <person name="Wang A."/>
            <person name="Jiang F."/>
            <person name="Liu H."/>
            <person name="Zhao H."/>
            <person name="Xu D."/>
            <person name="Zhang Y."/>
        </authorList>
    </citation>
    <scope>NUCLEOTIDE SEQUENCE [LARGE SCALE GENOMIC DNA]</scope>
    <source>
        <strain evidence="2">cv. Niubang</strain>
    </source>
</reference>
<dbReference type="EMBL" id="CM042061">
    <property type="protein sequence ID" value="KAI3673096.1"/>
    <property type="molecule type" value="Genomic_DNA"/>
</dbReference>
<reference evidence="1 2" key="2">
    <citation type="journal article" date="2022" name="Mol. Ecol. Resour.">
        <title>The genomes of chicory, endive, great burdock and yacon provide insights into Asteraceae paleo-polyploidization history and plant inulin production.</title>
        <authorList>
            <person name="Fan W."/>
            <person name="Wang S."/>
            <person name="Wang H."/>
            <person name="Wang A."/>
            <person name="Jiang F."/>
            <person name="Liu H."/>
            <person name="Zhao H."/>
            <person name="Xu D."/>
            <person name="Zhang Y."/>
        </authorList>
    </citation>
    <scope>NUCLEOTIDE SEQUENCE [LARGE SCALE GENOMIC DNA]</scope>
    <source>
        <strain evidence="2">cv. Niubang</strain>
    </source>
</reference>
<keyword evidence="2" id="KW-1185">Reference proteome</keyword>